<comment type="caution">
    <text evidence="6">The sequence shown here is derived from an EMBL/GenBank/DDBJ whole genome shotgun (WGS) entry which is preliminary data.</text>
</comment>
<dbReference type="Proteomes" id="UP000196587">
    <property type="component" value="Unassembled WGS sequence"/>
</dbReference>
<feature type="chain" id="PRO_5013209416" evidence="5">
    <location>
        <begin position="25"/>
        <end position="491"/>
    </location>
</feature>
<proteinExistence type="inferred from homology"/>
<organism evidence="6 7">
    <name type="scientific">Bacteroides clarus</name>
    <dbReference type="NCBI Taxonomy" id="626929"/>
    <lineage>
        <taxon>Bacteria</taxon>
        <taxon>Pseudomonadati</taxon>
        <taxon>Bacteroidota</taxon>
        <taxon>Bacteroidia</taxon>
        <taxon>Bacteroidales</taxon>
        <taxon>Bacteroidaceae</taxon>
        <taxon>Bacteroides</taxon>
    </lineage>
</organism>
<name>A0A1Y4JGQ4_9BACE</name>
<dbReference type="PANTHER" id="PTHR31339:SF9">
    <property type="entry name" value="PLASMIN AND FIBRONECTIN-BINDING PROTEIN A"/>
    <property type="match status" value="1"/>
</dbReference>
<reference evidence="7" key="1">
    <citation type="submission" date="2017-04" db="EMBL/GenBank/DDBJ databases">
        <title>Function of individual gut microbiota members based on whole genome sequencing of pure cultures obtained from chicken caecum.</title>
        <authorList>
            <person name="Medvecky M."/>
            <person name="Cejkova D."/>
            <person name="Polansky O."/>
            <person name="Karasova D."/>
            <person name="Kubasova T."/>
            <person name="Cizek A."/>
            <person name="Rychlik I."/>
        </authorList>
    </citation>
    <scope>NUCLEOTIDE SEQUENCE [LARGE SCALE GENOMIC DNA]</scope>
    <source>
        <strain evidence="7">An189</strain>
    </source>
</reference>
<dbReference type="AlphaFoldDB" id="A0A1Y4JGQ4"/>
<keyword evidence="3 4" id="KW-0326">Glycosidase</keyword>
<evidence type="ECO:0000313" key="7">
    <source>
        <dbReference type="Proteomes" id="UP000196587"/>
    </source>
</evidence>
<evidence type="ECO:0000256" key="3">
    <source>
        <dbReference type="ARBA" id="ARBA00023295"/>
    </source>
</evidence>
<dbReference type="GO" id="GO:0004650">
    <property type="term" value="F:polygalacturonase activity"/>
    <property type="evidence" value="ECO:0007669"/>
    <property type="project" value="InterPro"/>
</dbReference>
<accession>A0A1Y4JGQ4</accession>
<evidence type="ECO:0000256" key="5">
    <source>
        <dbReference type="SAM" id="SignalP"/>
    </source>
</evidence>
<keyword evidence="2 4" id="KW-0378">Hydrolase</keyword>
<evidence type="ECO:0000256" key="4">
    <source>
        <dbReference type="RuleBase" id="RU361169"/>
    </source>
</evidence>
<keyword evidence="5" id="KW-0732">Signal</keyword>
<dbReference type="GO" id="GO:0005975">
    <property type="term" value="P:carbohydrate metabolic process"/>
    <property type="evidence" value="ECO:0007669"/>
    <property type="project" value="InterPro"/>
</dbReference>
<dbReference type="InterPro" id="IPR006626">
    <property type="entry name" value="PbH1"/>
</dbReference>
<dbReference type="SUPFAM" id="SSF51126">
    <property type="entry name" value="Pectin lyase-like"/>
    <property type="match status" value="1"/>
</dbReference>
<dbReference type="SMART" id="SM00710">
    <property type="entry name" value="PbH1"/>
    <property type="match status" value="3"/>
</dbReference>
<dbReference type="Pfam" id="PF00295">
    <property type="entry name" value="Glyco_hydro_28"/>
    <property type="match status" value="1"/>
</dbReference>
<evidence type="ECO:0000256" key="1">
    <source>
        <dbReference type="ARBA" id="ARBA00008834"/>
    </source>
</evidence>
<sequence>MKRKITLFALIATGILAVCILSQAKDSSYDWGNTSPVNDLAWTKQVGSRLQPAGQTLSANSFGAIADSTVLSTEAIQKAIDSCAANGGGTVTLQSGYYLTGALFIKSGVNLRLDKDVTLLATPDIHCYPEFRSRIAGIEMIWPSAVINIIGQKNASVSGEGRLDCRGKSWWNKYWEMRRSYETKGLRWVVDYDCKRIRGILVEESSDISLTGITLMRTGFWGCHVLYSDHCTVKGITVDNNIGGHGPSTDGIDIDSSTNILIEDCIIDCNDDNICIKSGRDADGLRVNRPTENVVIRNCTARSGAGLVTCGSETSGSIRNILCSDLKAQGTSTVLRLKSALSRGGTVENIYVTRIKADSVRHVLTAELNWNPSYSYSKLPDSFQTEELPEHWKTLLTPVEPAYKGYPRFRNVYLSQIEATHVTEFISASGINDSLRLENFYLHDIKAQTLKAGKISFCKNFNMTEVTLSTADRRPIISENNLYSNIHPTIN</sequence>
<dbReference type="PANTHER" id="PTHR31339">
    <property type="entry name" value="PECTIN LYASE-RELATED"/>
    <property type="match status" value="1"/>
</dbReference>
<dbReference type="InterPro" id="IPR012334">
    <property type="entry name" value="Pectin_lyas_fold"/>
</dbReference>
<dbReference type="InterPro" id="IPR051801">
    <property type="entry name" value="GH28_Enzymes"/>
</dbReference>
<dbReference type="InterPro" id="IPR011050">
    <property type="entry name" value="Pectin_lyase_fold/virulence"/>
</dbReference>
<evidence type="ECO:0000313" key="6">
    <source>
        <dbReference type="EMBL" id="OUP31697.1"/>
    </source>
</evidence>
<comment type="similarity">
    <text evidence="1 4">Belongs to the glycosyl hydrolase 28 family.</text>
</comment>
<gene>
    <name evidence="6" type="ORF">B5F24_16595</name>
</gene>
<evidence type="ECO:0000256" key="2">
    <source>
        <dbReference type="ARBA" id="ARBA00022801"/>
    </source>
</evidence>
<feature type="signal peptide" evidence="5">
    <location>
        <begin position="1"/>
        <end position="24"/>
    </location>
</feature>
<dbReference type="InterPro" id="IPR000743">
    <property type="entry name" value="Glyco_hydro_28"/>
</dbReference>
<protein>
    <submittedName>
        <fullName evidence="6">Exo-poly-alpha-D-galacturonosidase</fullName>
    </submittedName>
</protein>
<dbReference type="EMBL" id="NFKE01000019">
    <property type="protein sequence ID" value="OUP31697.1"/>
    <property type="molecule type" value="Genomic_DNA"/>
</dbReference>
<dbReference type="RefSeq" id="WP_087413643.1">
    <property type="nucleotide sequence ID" value="NZ_CALIXP010000053.1"/>
</dbReference>
<dbReference type="Gene3D" id="2.160.20.10">
    <property type="entry name" value="Single-stranded right-handed beta-helix, Pectin lyase-like"/>
    <property type="match status" value="1"/>
</dbReference>